<dbReference type="OrthoDB" id="1409252at2"/>
<dbReference type="eggNOG" id="ENOG502Z7SP">
    <property type="taxonomic scope" value="Bacteria"/>
</dbReference>
<dbReference type="Pfam" id="PF20247">
    <property type="entry name" value="DUF6602"/>
    <property type="match status" value="1"/>
</dbReference>
<organism evidence="2 3">
    <name type="scientific">Flavobacterium aquatile LMG 4008 = ATCC 11947</name>
    <dbReference type="NCBI Taxonomy" id="1453498"/>
    <lineage>
        <taxon>Bacteria</taxon>
        <taxon>Pseudomonadati</taxon>
        <taxon>Bacteroidota</taxon>
        <taxon>Flavobacteriia</taxon>
        <taxon>Flavobacteriales</taxon>
        <taxon>Flavobacteriaceae</taxon>
        <taxon>Flavobacterium</taxon>
    </lineage>
</organism>
<gene>
    <name evidence="2" type="ORF">LG45_11345</name>
</gene>
<dbReference type="RefSeq" id="WP_035127142.1">
    <property type="nucleotide sequence ID" value="NZ_JRHH01000004.1"/>
</dbReference>
<sequence>MANKIFEEILIEEIEIFINSFANVSKKMFESGTSKNKLLHSGEFGMYREAIVKRFLRFFIPQSIEIDQGFLINSFDDVSTQCDIVIYDRNHTPFIKSNELQRFFPVETVCAVGEVKSTLDFTSLKNACKKLYEVKKISEKVGSKSILRRFDSYPYGDVKCGNDLITTFIVCQKLDFNLDKLTSLYDSEDEPRFMHNVILSIEDGLILYSNEDEHGNNEMHIHPTWDKVKLNNLAVYSLETGGIDCFKIFCNLIFNATTFRTIVLPEILSYMKYPSN</sequence>
<feature type="domain" description="DUF6602" evidence="1">
    <location>
        <begin position="35"/>
        <end position="136"/>
    </location>
</feature>
<dbReference type="CDD" id="cd21173">
    <property type="entry name" value="NucC-like"/>
    <property type="match status" value="1"/>
</dbReference>
<accession>A0A095TZA6</accession>
<proteinExistence type="predicted"/>
<protein>
    <recommendedName>
        <fullName evidence="1">DUF6602 domain-containing protein</fullName>
    </recommendedName>
</protein>
<dbReference type="AlphaFoldDB" id="A0A095TZA6"/>
<reference evidence="2 3" key="1">
    <citation type="submission" date="2014-09" db="EMBL/GenBank/DDBJ databases">
        <title>Whole Genome Shotgun of Flavobacterium aquatile LMG 4008.</title>
        <authorList>
            <person name="Gale A.N."/>
            <person name="Pipes S.E."/>
            <person name="Newman J.D."/>
        </authorList>
    </citation>
    <scope>NUCLEOTIDE SEQUENCE [LARGE SCALE GENOMIC DNA]</scope>
    <source>
        <strain evidence="2 3">LMG 4008</strain>
    </source>
</reference>
<name>A0A095TZA6_9FLAO</name>
<dbReference type="STRING" id="1453498.LG45_11345"/>
<dbReference type="InterPro" id="IPR046537">
    <property type="entry name" value="DUF6602"/>
</dbReference>
<dbReference type="Proteomes" id="UP000029554">
    <property type="component" value="Unassembled WGS sequence"/>
</dbReference>
<evidence type="ECO:0000313" key="3">
    <source>
        <dbReference type="Proteomes" id="UP000029554"/>
    </source>
</evidence>
<keyword evidence="3" id="KW-1185">Reference proteome</keyword>
<dbReference type="EMBL" id="JRHH01000004">
    <property type="protein sequence ID" value="KGD67708.1"/>
    <property type="molecule type" value="Genomic_DNA"/>
</dbReference>
<evidence type="ECO:0000259" key="1">
    <source>
        <dbReference type="Pfam" id="PF20247"/>
    </source>
</evidence>
<evidence type="ECO:0000313" key="2">
    <source>
        <dbReference type="EMBL" id="KGD67708.1"/>
    </source>
</evidence>
<comment type="caution">
    <text evidence="2">The sequence shown here is derived from an EMBL/GenBank/DDBJ whole genome shotgun (WGS) entry which is preliminary data.</text>
</comment>